<dbReference type="EMBL" id="JABFMT010000011">
    <property type="protein sequence ID" value="NUU02382.1"/>
    <property type="molecule type" value="Genomic_DNA"/>
</dbReference>
<evidence type="ECO:0000313" key="8">
    <source>
        <dbReference type="EMBL" id="OWY27625.1"/>
    </source>
</evidence>
<dbReference type="InterPro" id="IPR014710">
    <property type="entry name" value="RmlC-like_jellyroll"/>
</dbReference>
<dbReference type="OrthoDB" id="7059163at2"/>
<evidence type="ECO:0000313" key="10">
    <source>
        <dbReference type="Proteomes" id="UP000536746"/>
    </source>
</evidence>
<proteinExistence type="inferred from homology"/>
<dbReference type="AlphaFoldDB" id="A0A246WMN8"/>
<evidence type="ECO:0000256" key="1">
    <source>
        <dbReference type="ARBA" id="ARBA00006622"/>
    </source>
</evidence>
<accession>A0A246WMN8</accession>
<dbReference type="PANTHER" id="PTHR12918">
    <property type="entry name" value="CYSTEINE DIOXYGENASE"/>
    <property type="match status" value="1"/>
</dbReference>
<dbReference type="SUPFAM" id="SSF51182">
    <property type="entry name" value="RmlC-like cupins"/>
    <property type="match status" value="1"/>
</dbReference>
<evidence type="ECO:0000256" key="5">
    <source>
        <dbReference type="ARBA" id="ARBA00023004"/>
    </source>
</evidence>
<reference evidence="7 10" key="2">
    <citation type="journal article" date="2020" name="Front. Plant Sci.">
        <title>Isolation of Rhizosphere Bacteria That Improve Quality and Water Stress Tolerance in Greenhouse Ornamentals.</title>
        <authorList>
            <person name="Nordstedt N.P."/>
            <person name="Jones M.L."/>
        </authorList>
    </citation>
    <scope>NUCLEOTIDE SEQUENCE [LARGE SCALE GENOMIC DNA]</scope>
    <source>
        <strain evidence="7 10">C6C2</strain>
    </source>
</reference>
<dbReference type="InterPro" id="IPR011051">
    <property type="entry name" value="RmlC_Cupin_sf"/>
</dbReference>
<dbReference type="PANTHER" id="PTHR12918:SF1">
    <property type="entry name" value="CYSTEINE DIOXYGENASE TYPE 1"/>
    <property type="match status" value="1"/>
</dbReference>
<dbReference type="Pfam" id="PF05995">
    <property type="entry name" value="CDO_I"/>
    <property type="match status" value="1"/>
</dbReference>
<evidence type="ECO:0000256" key="3">
    <source>
        <dbReference type="ARBA" id="ARBA00022964"/>
    </source>
</evidence>
<comment type="caution">
    <text evidence="8">The sequence shown here is derived from an EMBL/GenBank/DDBJ whole genome shotgun (WGS) entry which is preliminary data.</text>
</comment>
<keyword evidence="4" id="KW-0560">Oxidoreductase</keyword>
<dbReference type="EMBL" id="NJGU01000010">
    <property type="protein sequence ID" value="OWY27625.1"/>
    <property type="molecule type" value="Genomic_DNA"/>
</dbReference>
<keyword evidence="5 6" id="KW-0408">Iron</keyword>
<dbReference type="Proteomes" id="UP000197596">
    <property type="component" value="Unassembled WGS sequence"/>
</dbReference>
<gene>
    <name evidence="8" type="ORF">CEJ42_18885</name>
    <name evidence="7" type="ORF">HNO84_12295</name>
</gene>
<name>A0A246WMN8_9BURK</name>
<evidence type="ECO:0000256" key="4">
    <source>
        <dbReference type="ARBA" id="ARBA00023002"/>
    </source>
</evidence>
<sequence>MSVLNIATPGTIAAAAPALRAQPGQQPSPVNGKNLWRLRSFITDFADLLSTAPVEETILYVGGDLLRQLVAHDDWLPDEFAQPDPQRYRQYLLHADSAQRFSIVSFVWGPGQRTPVHDHTVWGLIGMLRGAEHAQSYVLAGGALEQSGAPVLLKPGAVEAVSPNSAELHDVHQVSNAYDDRVSISIHVYGANIGAVRRSVYQPDGQRKLFISGYSNSTLPNIWDLSAEQQ</sequence>
<feature type="binding site" evidence="6">
    <location>
        <position position="172"/>
    </location>
    <ligand>
        <name>Fe cation</name>
        <dbReference type="ChEBI" id="CHEBI:24875"/>
        <note>catalytic</note>
    </ligand>
</feature>
<evidence type="ECO:0000313" key="9">
    <source>
        <dbReference type="Proteomes" id="UP000197596"/>
    </source>
</evidence>
<keyword evidence="10" id="KW-1185">Reference proteome</keyword>
<dbReference type="Proteomes" id="UP000536746">
    <property type="component" value="Unassembled WGS sequence"/>
</dbReference>
<dbReference type="GO" id="GO:0016702">
    <property type="term" value="F:oxidoreductase activity, acting on single donors with incorporation of molecular oxygen, incorporation of two atoms of oxygen"/>
    <property type="evidence" value="ECO:0007669"/>
    <property type="project" value="InterPro"/>
</dbReference>
<evidence type="ECO:0000256" key="2">
    <source>
        <dbReference type="ARBA" id="ARBA00022723"/>
    </source>
</evidence>
<keyword evidence="2 6" id="KW-0479">Metal-binding</keyword>
<feature type="binding site" evidence="6">
    <location>
        <position position="117"/>
    </location>
    <ligand>
        <name>Fe cation</name>
        <dbReference type="ChEBI" id="CHEBI:24875"/>
        <note>catalytic</note>
    </ligand>
</feature>
<dbReference type="Gene3D" id="2.60.120.10">
    <property type="entry name" value="Jelly Rolls"/>
    <property type="match status" value="1"/>
</dbReference>
<organism evidence="8 9">
    <name type="scientific">Herbaspirillum robiniae</name>
    <dbReference type="NCBI Taxonomy" id="2014887"/>
    <lineage>
        <taxon>Bacteria</taxon>
        <taxon>Pseudomonadati</taxon>
        <taxon>Pseudomonadota</taxon>
        <taxon>Betaproteobacteria</taxon>
        <taxon>Burkholderiales</taxon>
        <taxon>Oxalobacteraceae</taxon>
        <taxon>Herbaspirillum</taxon>
    </lineage>
</organism>
<protein>
    <submittedName>
        <fullName evidence="8">Cysteine dioxygenase</fullName>
    </submittedName>
</protein>
<dbReference type="RefSeq" id="WP_079218438.1">
    <property type="nucleotide sequence ID" value="NZ_CP018845.1"/>
</dbReference>
<dbReference type="GO" id="GO:0008198">
    <property type="term" value="F:ferrous iron binding"/>
    <property type="evidence" value="ECO:0007669"/>
    <property type="project" value="TreeGrafter"/>
</dbReference>
<evidence type="ECO:0000313" key="7">
    <source>
        <dbReference type="EMBL" id="NUU02382.1"/>
    </source>
</evidence>
<dbReference type="Gene3D" id="1.20.5.440">
    <property type="entry name" value="ATP synthase delta/epsilon subunit, C-terminal domain"/>
    <property type="match status" value="1"/>
</dbReference>
<comment type="similarity">
    <text evidence="1">Belongs to the cysteine dioxygenase family.</text>
</comment>
<dbReference type="InterPro" id="IPR010300">
    <property type="entry name" value="CDO_1"/>
</dbReference>
<reference evidence="8 9" key="1">
    <citation type="submission" date="2017-06" db="EMBL/GenBank/DDBJ databases">
        <title>Herbaspirillum phytohormonus sp. nov., isolated from the root nodule of Robinia pseudoacacia in lead-zinc mine.</title>
        <authorList>
            <person name="Fan M."/>
            <person name="Lin Y."/>
        </authorList>
    </citation>
    <scope>NUCLEOTIDE SEQUENCE [LARGE SCALE GENOMIC DNA]</scope>
    <source>
        <strain evidence="8 9">HZ10</strain>
    </source>
</reference>
<dbReference type="CDD" id="cd10548">
    <property type="entry name" value="cupin_CDO"/>
    <property type="match status" value="1"/>
</dbReference>
<evidence type="ECO:0000256" key="6">
    <source>
        <dbReference type="PIRSR" id="PIRSR610300-51"/>
    </source>
</evidence>
<keyword evidence="3 8" id="KW-0223">Dioxygenase</keyword>
<feature type="binding site" evidence="6">
    <location>
        <position position="119"/>
    </location>
    <ligand>
        <name>Fe cation</name>
        <dbReference type="ChEBI" id="CHEBI:24875"/>
        <note>catalytic</note>
    </ligand>
</feature>